<proteinExistence type="predicted"/>
<evidence type="ECO:0000256" key="1">
    <source>
        <dbReference type="SAM" id="MobiDB-lite"/>
    </source>
</evidence>
<dbReference type="AlphaFoldDB" id="A0A402BGY3"/>
<dbReference type="EMBL" id="BIFT01000002">
    <property type="protein sequence ID" value="GCE30635.1"/>
    <property type="molecule type" value="Genomic_DNA"/>
</dbReference>
<dbReference type="RefSeq" id="WP_126630699.1">
    <property type="nucleotide sequence ID" value="NZ_BIFT01000002.1"/>
</dbReference>
<protein>
    <submittedName>
        <fullName evidence="2">Uncharacterized protein</fullName>
    </submittedName>
</protein>
<comment type="caution">
    <text evidence="2">The sequence shown here is derived from an EMBL/GenBank/DDBJ whole genome shotgun (WGS) entry which is preliminary data.</text>
</comment>
<evidence type="ECO:0000313" key="2">
    <source>
        <dbReference type="EMBL" id="GCE30635.1"/>
    </source>
</evidence>
<organism evidence="2 3">
    <name type="scientific">Dictyobacter alpinus</name>
    <dbReference type="NCBI Taxonomy" id="2014873"/>
    <lineage>
        <taxon>Bacteria</taxon>
        <taxon>Bacillati</taxon>
        <taxon>Chloroflexota</taxon>
        <taxon>Ktedonobacteria</taxon>
        <taxon>Ktedonobacterales</taxon>
        <taxon>Dictyobacteraceae</taxon>
        <taxon>Dictyobacter</taxon>
    </lineage>
</organism>
<accession>A0A402BGY3</accession>
<evidence type="ECO:0000313" key="3">
    <source>
        <dbReference type="Proteomes" id="UP000287171"/>
    </source>
</evidence>
<keyword evidence="3" id="KW-1185">Reference proteome</keyword>
<reference evidence="3" key="1">
    <citation type="submission" date="2018-12" db="EMBL/GenBank/DDBJ databases">
        <title>Tengunoibacter tsumagoiensis gen. nov., sp. nov., Dictyobacter kobayashii sp. nov., D. alpinus sp. nov., and D. joshuensis sp. nov. and description of Dictyobacteraceae fam. nov. within the order Ktedonobacterales isolated from Tengu-no-mugimeshi.</title>
        <authorList>
            <person name="Wang C.M."/>
            <person name="Zheng Y."/>
            <person name="Sakai Y."/>
            <person name="Toyoda A."/>
            <person name="Minakuchi Y."/>
            <person name="Abe K."/>
            <person name="Yokota A."/>
            <person name="Yabe S."/>
        </authorList>
    </citation>
    <scope>NUCLEOTIDE SEQUENCE [LARGE SCALE GENOMIC DNA]</scope>
    <source>
        <strain evidence="3">Uno16</strain>
    </source>
</reference>
<name>A0A402BGY3_9CHLR</name>
<gene>
    <name evidence="2" type="ORF">KDA_61190</name>
</gene>
<feature type="region of interest" description="Disordered" evidence="1">
    <location>
        <begin position="1"/>
        <end position="35"/>
    </location>
</feature>
<sequence>MLPTYQENPGAHTSGDRDRDRGHDRGHVHIHGHGHNWSDIHNMVDTNYGDTNPTSLEYDIHHTTLVHMGHSTSLEHRDQNTSQMDKDKHKVVEGMILPLEGVEDTALQVEQIGYE</sequence>
<dbReference type="Proteomes" id="UP000287171">
    <property type="component" value="Unassembled WGS sequence"/>
</dbReference>
<feature type="compositionally biased region" description="Basic and acidic residues" evidence="1">
    <location>
        <begin position="14"/>
        <end position="27"/>
    </location>
</feature>